<dbReference type="Proteomes" id="UP000595038">
    <property type="component" value="Chromosome"/>
</dbReference>
<evidence type="ECO:0000313" key="5">
    <source>
        <dbReference type="EMBL" id="QPR73049.1"/>
    </source>
</evidence>
<reference evidence="6 7" key="1">
    <citation type="submission" date="2019-06" db="EMBL/GenBank/DDBJ databases">
        <title>Genome sequence analysis of &gt;100 Bacillus licheniformis strains suggests intrinsic resistance to this species.</title>
        <authorList>
            <person name="Wels M."/>
            <person name="Siezen R.J."/>
            <person name="Johansen E."/>
            <person name="Stuer-Lauridsen B."/>
            <person name="Bjerre K."/>
            <person name="Nielsen B.K.K."/>
        </authorList>
    </citation>
    <scope>NUCLEOTIDE SEQUENCE [LARGE SCALE GENOMIC DNA]</scope>
    <source>
        <strain evidence="6 7">BAC-16736</strain>
    </source>
</reference>
<evidence type="ECO:0000256" key="1">
    <source>
        <dbReference type="ARBA" id="ARBA00022729"/>
    </source>
</evidence>
<evidence type="ECO:0000313" key="8">
    <source>
        <dbReference type="Proteomes" id="UP000595038"/>
    </source>
</evidence>
<keyword evidence="1 2" id="KW-0732">Signal</keyword>
<sequence>MRSKKFFLMMLLMIVAVVSTACGGSKSASGEKEDTKKADNAEVKILSSEYTLPDDSSTNLHENELILKINVSVKNTGKEPLMVDKSQFSLYEGDSKMSDVSVYDERNKRLRSSTLNSDKEVDGNIYYIVEKGKKFQLEYTPDMYGENKADPVKFEIDGGSDELLKTAKKLEDPAKALLAYTDVTIFGKDNNNFDKLVDENKREVVTDYLEGAQKSIVRSLGYYDEEDVDKKKLNKLISAIQNAYQEKSQVKAVTKSISGDEATVEATVTPIDNTDVQKKVKKRLEDYVKDSGKDFMSRDELINPAIDIMSEEIKKAEATSSEKTVEVKLEKSKNDKWKIDADNYKTEQYFSSFLKSNN</sequence>
<evidence type="ECO:0000259" key="3">
    <source>
        <dbReference type="Pfam" id="PF11611"/>
    </source>
</evidence>
<dbReference type="InterPro" id="IPR029050">
    <property type="entry name" value="Immunoprotect_excell_Ig-like"/>
</dbReference>
<dbReference type="InterPro" id="IPR029051">
    <property type="entry name" value="DUF4352"/>
</dbReference>
<feature type="domain" description="DUF5105" evidence="4">
    <location>
        <begin position="163"/>
        <end position="354"/>
    </location>
</feature>
<dbReference type="GeneID" id="92858717"/>
<dbReference type="EMBL" id="CP065647">
    <property type="protein sequence ID" value="QPR73049.1"/>
    <property type="molecule type" value="Genomic_DNA"/>
</dbReference>
<dbReference type="PROSITE" id="PS51257">
    <property type="entry name" value="PROKAR_LIPOPROTEIN"/>
    <property type="match status" value="1"/>
</dbReference>
<evidence type="ECO:0000256" key="2">
    <source>
        <dbReference type="SAM" id="SignalP"/>
    </source>
</evidence>
<name>A0A1Y0YJU3_BACLI</name>
<dbReference type="Gene3D" id="2.60.40.1240">
    <property type="match status" value="1"/>
</dbReference>
<gene>
    <name evidence="6" type="ORF">CHCC16736_1753</name>
    <name evidence="5" type="ORF">I6G80_01615</name>
</gene>
<dbReference type="Pfam" id="PF17118">
    <property type="entry name" value="DUF5105"/>
    <property type="match status" value="1"/>
</dbReference>
<dbReference type="Proteomes" id="UP000435910">
    <property type="component" value="Unassembled WGS sequence"/>
</dbReference>
<feature type="chain" id="PRO_5041058769" evidence="2">
    <location>
        <begin position="22"/>
        <end position="358"/>
    </location>
</feature>
<dbReference type="RefSeq" id="WP_003178644.1">
    <property type="nucleotide sequence ID" value="NZ_BEXU01000034.1"/>
</dbReference>
<feature type="signal peptide" evidence="2">
    <location>
        <begin position="1"/>
        <end position="21"/>
    </location>
</feature>
<dbReference type="AlphaFoldDB" id="A0A1Y0YJU3"/>
<dbReference type="InterPro" id="IPR031343">
    <property type="entry name" value="DUF5105"/>
</dbReference>
<accession>A0A1Y0YJU3</accession>
<proteinExistence type="predicted"/>
<feature type="domain" description="DUF4352" evidence="3">
    <location>
        <begin position="32"/>
        <end position="148"/>
    </location>
</feature>
<dbReference type="Pfam" id="PF11611">
    <property type="entry name" value="DUF4352"/>
    <property type="match status" value="1"/>
</dbReference>
<organism evidence="6 7">
    <name type="scientific">Bacillus licheniformis</name>
    <dbReference type="NCBI Taxonomy" id="1402"/>
    <lineage>
        <taxon>Bacteria</taxon>
        <taxon>Bacillati</taxon>
        <taxon>Bacillota</taxon>
        <taxon>Bacilli</taxon>
        <taxon>Bacillales</taxon>
        <taxon>Bacillaceae</taxon>
        <taxon>Bacillus</taxon>
    </lineage>
</organism>
<dbReference type="EMBL" id="NILC01000014">
    <property type="protein sequence ID" value="TWL30719.1"/>
    <property type="molecule type" value="Genomic_DNA"/>
</dbReference>
<protein>
    <submittedName>
        <fullName evidence="5">DUF4352 domain-containing protein</fullName>
    </submittedName>
    <submittedName>
        <fullName evidence="6">Putative lipoprotein YcdA</fullName>
    </submittedName>
</protein>
<reference evidence="5 8" key="2">
    <citation type="submission" date="2020-12" db="EMBL/GenBank/DDBJ databases">
        <title>FDA dAtabase for Regulatory Grade micrObial Sequences (FDA-ARGOS): Supporting development and validation of Infectious Disease Dx tests.</title>
        <authorList>
            <person name="Nelson B."/>
            <person name="Plummer A."/>
            <person name="Tallon L."/>
            <person name="Sadzewicz L."/>
            <person name="Zhao X."/>
            <person name="Boylan J."/>
            <person name="Ott S."/>
            <person name="Bowen H."/>
            <person name="Vavikolanu K."/>
            <person name="Mehta A."/>
            <person name="Aluvathingal J."/>
            <person name="Nadendla S."/>
            <person name="Myers T."/>
            <person name="Yan Y."/>
            <person name="Sichtig H."/>
        </authorList>
    </citation>
    <scope>NUCLEOTIDE SEQUENCE [LARGE SCALE GENOMIC DNA]</scope>
    <source>
        <strain evidence="5 8">FDAARGOS_923</strain>
    </source>
</reference>
<dbReference type="OMA" id="DDAYGAN"/>
<keyword evidence="6" id="KW-0449">Lipoprotein</keyword>
<evidence type="ECO:0000259" key="4">
    <source>
        <dbReference type="Pfam" id="PF17118"/>
    </source>
</evidence>
<evidence type="ECO:0000313" key="7">
    <source>
        <dbReference type="Proteomes" id="UP000435910"/>
    </source>
</evidence>
<evidence type="ECO:0000313" key="6">
    <source>
        <dbReference type="EMBL" id="TWL30719.1"/>
    </source>
</evidence>